<organism evidence="1">
    <name type="scientific">Anguilla anguilla</name>
    <name type="common">European freshwater eel</name>
    <name type="synonym">Muraena anguilla</name>
    <dbReference type="NCBI Taxonomy" id="7936"/>
    <lineage>
        <taxon>Eukaryota</taxon>
        <taxon>Metazoa</taxon>
        <taxon>Chordata</taxon>
        <taxon>Craniata</taxon>
        <taxon>Vertebrata</taxon>
        <taxon>Euteleostomi</taxon>
        <taxon>Actinopterygii</taxon>
        <taxon>Neopterygii</taxon>
        <taxon>Teleostei</taxon>
        <taxon>Anguilliformes</taxon>
        <taxon>Anguillidae</taxon>
        <taxon>Anguilla</taxon>
    </lineage>
</organism>
<dbReference type="EMBL" id="GBXM01030746">
    <property type="protein sequence ID" value="JAH77831.1"/>
    <property type="molecule type" value="Transcribed_RNA"/>
</dbReference>
<evidence type="ECO:0000313" key="1">
    <source>
        <dbReference type="EMBL" id="JAH77831.1"/>
    </source>
</evidence>
<sequence>MAPRTSSPPRTAS</sequence>
<accession>A0A0E9VIL7</accession>
<proteinExistence type="predicted"/>
<name>A0A0E9VIL7_ANGAN</name>
<protein>
    <submittedName>
        <fullName evidence="1">Uncharacterized protein</fullName>
    </submittedName>
</protein>
<reference evidence="1" key="2">
    <citation type="journal article" date="2015" name="Fish Shellfish Immunol.">
        <title>Early steps in the European eel (Anguilla anguilla)-Vibrio vulnificus interaction in the gills: Role of the RtxA13 toxin.</title>
        <authorList>
            <person name="Callol A."/>
            <person name="Pajuelo D."/>
            <person name="Ebbesson L."/>
            <person name="Teles M."/>
            <person name="MacKenzie S."/>
            <person name="Amaro C."/>
        </authorList>
    </citation>
    <scope>NUCLEOTIDE SEQUENCE</scope>
</reference>
<reference evidence="1" key="1">
    <citation type="submission" date="2014-11" db="EMBL/GenBank/DDBJ databases">
        <authorList>
            <person name="Amaro Gonzalez C."/>
        </authorList>
    </citation>
    <scope>NUCLEOTIDE SEQUENCE</scope>
</reference>